<comment type="caution">
    <text evidence="1">The sequence shown here is derived from an EMBL/GenBank/DDBJ whole genome shotgun (WGS) entry which is preliminary data.</text>
</comment>
<proteinExistence type="predicted"/>
<keyword evidence="2" id="KW-1185">Reference proteome</keyword>
<evidence type="ECO:0000313" key="1">
    <source>
        <dbReference type="EMBL" id="MEQ2247759.1"/>
    </source>
</evidence>
<dbReference type="EMBL" id="JAHRIQ010082073">
    <property type="protein sequence ID" value="MEQ2247759.1"/>
    <property type="molecule type" value="Genomic_DNA"/>
</dbReference>
<protein>
    <submittedName>
        <fullName evidence="1">Uncharacterized protein</fullName>
    </submittedName>
</protein>
<sequence>MRQYNEDQCQIMCCIHERVCTTLNPSAMGRLSLAFRLKPLSHSAKVINHFPDYSLHFGARQNSPLTSFIYIPLKQYIFMQEILEKEKCLIDLKNKRSFFKNNLFGTNKCEE</sequence>
<name>A0ABV0URE9_9TELE</name>
<dbReference type="Proteomes" id="UP001482620">
    <property type="component" value="Unassembled WGS sequence"/>
</dbReference>
<accession>A0ABV0URE9</accession>
<gene>
    <name evidence="1" type="ORF">ILYODFUR_012423</name>
</gene>
<reference evidence="1 2" key="1">
    <citation type="submission" date="2021-06" db="EMBL/GenBank/DDBJ databases">
        <authorList>
            <person name="Palmer J.M."/>
        </authorList>
    </citation>
    <scope>NUCLEOTIDE SEQUENCE [LARGE SCALE GENOMIC DNA]</scope>
    <source>
        <strain evidence="2">if_2019</strain>
        <tissue evidence="1">Muscle</tissue>
    </source>
</reference>
<evidence type="ECO:0000313" key="2">
    <source>
        <dbReference type="Proteomes" id="UP001482620"/>
    </source>
</evidence>
<organism evidence="1 2">
    <name type="scientific">Ilyodon furcidens</name>
    <name type="common">goldbreast splitfin</name>
    <dbReference type="NCBI Taxonomy" id="33524"/>
    <lineage>
        <taxon>Eukaryota</taxon>
        <taxon>Metazoa</taxon>
        <taxon>Chordata</taxon>
        <taxon>Craniata</taxon>
        <taxon>Vertebrata</taxon>
        <taxon>Euteleostomi</taxon>
        <taxon>Actinopterygii</taxon>
        <taxon>Neopterygii</taxon>
        <taxon>Teleostei</taxon>
        <taxon>Neoteleostei</taxon>
        <taxon>Acanthomorphata</taxon>
        <taxon>Ovalentaria</taxon>
        <taxon>Atherinomorphae</taxon>
        <taxon>Cyprinodontiformes</taxon>
        <taxon>Goodeidae</taxon>
        <taxon>Ilyodon</taxon>
    </lineage>
</organism>